<sequence>MVHSADLYNHYHRIWKQLGSGTYTVIVGNVHEDPQSLCRFYQAHGIDAIPVEVARQQGRHFSHLVSNHPFSAGDPNILQELGDYNIRMMYALGKAQWNFADWNKLYDLILCFGPFQAERLAYCENTLKLEVGYPRFDGFFNGEFDKATVLREFACIPDRQTIVWLPTWGELASIRQYGQAISALTDEYNVVVKLHPLLDESDPGAAAFLRQLPFTAVIDTPIDNVMCYVAADYLLCDYGGPMFGGIYVDKSILLLDLPGAVNDPLVGTASADAELRAVLPHVSTPDTQIIRRTLHNATLWEEQRRIRAQLRKIFFAPYYGFSSKVVADILQNIEHITKSLHLSEI</sequence>
<gene>
    <name evidence="1" type="ORF">OTERR_09310</name>
</gene>
<organism evidence="1 2">
    <name type="scientific">Oryzomicrobium terrae</name>
    <dbReference type="NCBI Taxonomy" id="1735038"/>
    <lineage>
        <taxon>Bacteria</taxon>
        <taxon>Pseudomonadati</taxon>
        <taxon>Pseudomonadota</taxon>
        <taxon>Betaproteobacteria</taxon>
        <taxon>Rhodocyclales</taxon>
        <taxon>Rhodocyclaceae</taxon>
        <taxon>Oryzomicrobium</taxon>
    </lineage>
</organism>
<dbReference type="KEGG" id="otr:OTERR_09310"/>
<evidence type="ECO:0000313" key="1">
    <source>
        <dbReference type="EMBL" id="QEL64407.1"/>
    </source>
</evidence>
<reference evidence="1 2" key="1">
    <citation type="submission" date="2017-07" db="EMBL/GenBank/DDBJ databases">
        <title>Complete genome sequence of Oryzomicrobium terrae TPP412.</title>
        <authorList>
            <person name="Chiu L.-W."/>
            <person name="Lo K.-J."/>
            <person name="Tsai Y.-M."/>
            <person name="Lin S.-S."/>
            <person name="Kuo C.-H."/>
            <person name="Liu C.-T."/>
        </authorList>
    </citation>
    <scope>NUCLEOTIDE SEQUENCE [LARGE SCALE GENOMIC DNA]</scope>
    <source>
        <strain evidence="1 2">TPP412</strain>
    </source>
</reference>
<evidence type="ECO:0008006" key="3">
    <source>
        <dbReference type="Google" id="ProtNLM"/>
    </source>
</evidence>
<dbReference type="AlphaFoldDB" id="A0A5C1E7Z7"/>
<dbReference type="GO" id="GO:0016020">
    <property type="term" value="C:membrane"/>
    <property type="evidence" value="ECO:0007669"/>
    <property type="project" value="InterPro"/>
</dbReference>
<dbReference type="Gene3D" id="3.40.50.12580">
    <property type="match status" value="1"/>
</dbReference>
<dbReference type="EMBL" id="CP022579">
    <property type="protein sequence ID" value="QEL64407.1"/>
    <property type="molecule type" value="Genomic_DNA"/>
</dbReference>
<name>A0A5C1E7Z7_9RHOO</name>
<dbReference type="Proteomes" id="UP000323671">
    <property type="component" value="Chromosome"/>
</dbReference>
<dbReference type="GO" id="GO:0047355">
    <property type="term" value="F:CDP-glycerol glycerophosphotransferase activity"/>
    <property type="evidence" value="ECO:0007669"/>
    <property type="project" value="InterPro"/>
</dbReference>
<dbReference type="InterPro" id="IPR007554">
    <property type="entry name" value="Glycerophosphate_synth"/>
</dbReference>
<protein>
    <recommendedName>
        <fullName evidence="3">CDP-glycerol:poly(Glycerophosphate) glycerophosphotransferase</fullName>
    </recommendedName>
</protein>
<proteinExistence type="predicted"/>
<evidence type="ECO:0000313" key="2">
    <source>
        <dbReference type="Proteomes" id="UP000323671"/>
    </source>
</evidence>
<accession>A0A5C1E7Z7</accession>
<keyword evidence="2" id="KW-1185">Reference proteome</keyword>
<dbReference type="Pfam" id="PF04464">
    <property type="entry name" value="Glyphos_transf"/>
    <property type="match status" value="1"/>
</dbReference>
<dbReference type="InterPro" id="IPR043148">
    <property type="entry name" value="TagF_C"/>
</dbReference>